<gene>
    <name evidence="2" type="ORF">AU252_11770</name>
</gene>
<evidence type="ECO:0000313" key="3">
    <source>
        <dbReference type="Proteomes" id="UP000065151"/>
    </source>
</evidence>
<dbReference type="AlphaFoldDB" id="A0A0U2XCX4"/>
<evidence type="ECO:0000259" key="1">
    <source>
        <dbReference type="Pfam" id="PF08410"/>
    </source>
</evidence>
<proteinExistence type="predicted"/>
<dbReference type="STRING" id="121292.AU252_11770"/>
<dbReference type="InterPro" id="IPR013619">
    <property type="entry name" value="DUF1737"/>
</dbReference>
<sequence>MSEAPAPEEKLSYRLVTGPDDRSFCERISTALAEGYVLHGSPAATSNGGVVIVAQALILPSAIATADAAVASAVDDLDFDGEGHA</sequence>
<protein>
    <recommendedName>
        <fullName evidence="1">DUF1737 domain-containing protein</fullName>
    </recommendedName>
</protein>
<dbReference type="Proteomes" id="UP000065151">
    <property type="component" value="Chromosome"/>
</dbReference>
<dbReference type="KEGG" id="psul:AU252_11770"/>
<evidence type="ECO:0000313" key="2">
    <source>
        <dbReference type="EMBL" id="ALV41746.1"/>
    </source>
</evidence>
<accession>A0A0U2XCX4</accession>
<dbReference type="Pfam" id="PF08410">
    <property type="entry name" value="DUF1737"/>
    <property type="match status" value="1"/>
</dbReference>
<dbReference type="EMBL" id="CP013747">
    <property type="protein sequence ID" value="ALV41746.1"/>
    <property type="molecule type" value="Genomic_DNA"/>
</dbReference>
<dbReference type="RefSeq" id="WP_058930871.1">
    <property type="nucleotide sequence ID" value="NZ_CP013747.1"/>
</dbReference>
<feature type="domain" description="DUF1737" evidence="1">
    <location>
        <begin position="12"/>
        <end position="57"/>
    </location>
</feature>
<organism evidence="2">
    <name type="scientific">Pseudarthrobacter sulfonivorans</name>
    <dbReference type="NCBI Taxonomy" id="121292"/>
    <lineage>
        <taxon>Bacteria</taxon>
        <taxon>Bacillati</taxon>
        <taxon>Actinomycetota</taxon>
        <taxon>Actinomycetes</taxon>
        <taxon>Micrococcales</taxon>
        <taxon>Micrococcaceae</taxon>
        <taxon>Pseudarthrobacter</taxon>
    </lineage>
</organism>
<name>A0A0U2XCX4_9MICC</name>
<reference evidence="2 3" key="1">
    <citation type="submission" date="2015-12" db="EMBL/GenBank/DDBJ databases">
        <authorList>
            <person name="Shamseldin A."/>
            <person name="Moawad H."/>
            <person name="Abd El-Rahim W.M."/>
            <person name="Sadowsky M.J."/>
        </authorList>
    </citation>
    <scope>NUCLEOTIDE SEQUENCE [LARGE SCALE GENOMIC DNA]</scope>
    <source>
        <strain evidence="2 3">Ar51</strain>
    </source>
</reference>